<dbReference type="FunFam" id="3.90.70.10:FF:000006">
    <property type="entry name" value="Cathepsin S"/>
    <property type="match status" value="1"/>
</dbReference>
<dbReference type="SMART" id="SM00645">
    <property type="entry name" value="Pept_C1"/>
    <property type="match status" value="1"/>
</dbReference>
<dbReference type="InterPro" id="IPR039417">
    <property type="entry name" value="Peptidase_C1A_papain-like"/>
</dbReference>
<dbReference type="PROSITE" id="PS00639">
    <property type="entry name" value="THIOL_PROTEASE_HIS"/>
    <property type="match status" value="1"/>
</dbReference>
<keyword evidence="4" id="KW-0788">Thiol protease</keyword>
<keyword evidence="10" id="KW-1185">Reference proteome</keyword>
<dbReference type="CDD" id="cd02248">
    <property type="entry name" value="Peptidase_C1A"/>
    <property type="match status" value="1"/>
</dbReference>
<dbReference type="PROSITE" id="PS00640">
    <property type="entry name" value="THIOL_PROTEASE_ASN"/>
    <property type="match status" value="1"/>
</dbReference>
<keyword evidence="6" id="KW-0732">Signal</keyword>
<reference evidence="9" key="3">
    <citation type="submission" date="2025-09" db="UniProtKB">
        <authorList>
            <consortium name="Ensembl"/>
        </authorList>
    </citation>
    <scope>IDENTIFICATION</scope>
</reference>
<feature type="domain" description="Peptidase C1A papain C-terminal" evidence="7">
    <location>
        <begin position="132"/>
        <end position="330"/>
    </location>
</feature>
<dbReference type="InterPro" id="IPR025661">
    <property type="entry name" value="Pept_asp_AS"/>
</dbReference>
<comment type="similarity">
    <text evidence="1">Belongs to the peptidase C1 family.</text>
</comment>
<proteinExistence type="inferred from homology"/>
<keyword evidence="3" id="KW-0378">Hydrolase</keyword>
<sequence>TVGSLLLVSLCAGAAAMFESKLDLHWDMWKKTHGKKYQTEVEELGRRELWERNLMLITIHNLEASMGLHSYDLSMNHMETCNDSGIECNVMQNIRVLADICTLFFFFFHLIAENIKSLPQWNEHFIIPALIVKASWQMQAYNAVPQCDRWALEGQLAKTTGKLVDLSPQNLVDCSGKYGNLGCNGGYMSRAFQYVIDNHGIDSDASYPYIGQCRYNPAYRAANCSSYNFVAEGSEEALKEAVATIGPISVAIDATRPRFAFFHSGVYDDPSCTQRVNHGVLAVGYGSLNGQDFWLVKNSWGKGFGDQGFIRMVRNKNNQCGIARYATYPIM</sequence>
<keyword evidence="5" id="KW-1015">Disulfide bond</keyword>
<feature type="domain" description="Cathepsin propeptide inhibitor" evidence="8">
    <location>
        <begin position="26"/>
        <end position="80"/>
    </location>
</feature>
<dbReference type="SMART" id="SM00848">
    <property type="entry name" value="Inhibitor_I29"/>
    <property type="match status" value="1"/>
</dbReference>
<reference evidence="9" key="2">
    <citation type="submission" date="2025-08" db="UniProtKB">
        <authorList>
            <consortium name="Ensembl"/>
        </authorList>
    </citation>
    <scope>IDENTIFICATION</scope>
</reference>
<dbReference type="AlphaFoldDB" id="A0A667Z0Q5"/>
<evidence type="ECO:0000256" key="2">
    <source>
        <dbReference type="ARBA" id="ARBA00022670"/>
    </source>
</evidence>
<evidence type="ECO:0000313" key="10">
    <source>
        <dbReference type="Proteomes" id="UP000472263"/>
    </source>
</evidence>
<dbReference type="InterPro" id="IPR025660">
    <property type="entry name" value="Pept_his_AS"/>
</dbReference>
<evidence type="ECO:0000313" key="9">
    <source>
        <dbReference type="Ensembl" id="ENSMMDP00005032238.1"/>
    </source>
</evidence>
<evidence type="ECO:0000256" key="6">
    <source>
        <dbReference type="SAM" id="SignalP"/>
    </source>
</evidence>
<dbReference type="Gene3D" id="3.90.70.10">
    <property type="entry name" value="Cysteine proteinases"/>
    <property type="match status" value="1"/>
</dbReference>
<organism evidence="9 10">
    <name type="scientific">Myripristis murdjan</name>
    <name type="common">pinecone soldierfish</name>
    <dbReference type="NCBI Taxonomy" id="586833"/>
    <lineage>
        <taxon>Eukaryota</taxon>
        <taxon>Metazoa</taxon>
        <taxon>Chordata</taxon>
        <taxon>Craniata</taxon>
        <taxon>Vertebrata</taxon>
        <taxon>Euteleostomi</taxon>
        <taxon>Actinopterygii</taxon>
        <taxon>Neopterygii</taxon>
        <taxon>Teleostei</taxon>
        <taxon>Neoteleostei</taxon>
        <taxon>Acanthomorphata</taxon>
        <taxon>Holocentriformes</taxon>
        <taxon>Holocentridae</taxon>
        <taxon>Myripristis</taxon>
    </lineage>
</organism>
<dbReference type="Gene3D" id="1.10.287.2250">
    <property type="match status" value="1"/>
</dbReference>
<dbReference type="Pfam" id="PF00112">
    <property type="entry name" value="Peptidase_C1"/>
    <property type="match status" value="1"/>
</dbReference>
<dbReference type="PANTHER" id="PTHR12411">
    <property type="entry name" value="CYSTEINE PROTEASE FAMILY C1-RELATED"/>
    <property type="match status" value="1"/>
</dbReference>
<dbReference type="GO" id="GO:0006508">
    <property type="term" value="P:proteolysis"/>
    <property type="evidence" value="ECO:0007669"/>
    <property type="project" value="UniProtKB-KW"/>
</dbReference>
<dbReference type="InterPro" id="IPR013128">
    <property type="entry name" value="Peptidase_C1A"/>
</dbReference>
<evidence type="ECO:0000256" key="4">
    <source>
        <dbReference type="ARBA" id="ARBA00022807"/>
    </source>
</evidence>
<dbReference type="InterPro" id="IPR038765">
    <property type="entry name" value="Papain-like_cys_pep_sf"/>
</dbReference>
<dbReference type="InterPro" id="IPR013201">
    <property type="entry name" value="Prot_inhib_I29"/>
</dbReference>
<protein>
    <submittedName>
        <fullName evidence="9">Cathepsin S, ortholog 2, tandem duplicate 2</fullName>
    </submittedName>
</protein>
<accession>A0A667Z0Q5</accession>
<dbReference type="Ensembl" id="ENSMMDT00005032962.1">
    <property type="protein sequence ID" value="ENSMMDP00005032238.1"/>
    <property type="gene ID" value="ENSMMDG00005015075.1"/>
</dbReference>
<gene>
    <name evidence="9" type="primary">CTSS</name>
    <name evidence="9" type="synonym">LOC115374320</name>
</gene>
<dbReference type="InterPro" id="IPR000668">
    <property type="entry name" value="Peptidase_C1A_C"/>
</dbReference>
<dbReference type="Pfam" id="PF08246">
    <property type="entry name" value="Inhibitor_I29"/>
    <property type="match status" value="1"/>
</dbReference>
<evidence type="ECO:0000259" key="8">
    <source>
        <dbReference type="SMART" id="SM00848"/>
    </source>
</evidence>
<evidence type="ECO:0000256" key="3">
    <source>
        <dbReference type="ARBA" id="ARBA00022801"/>
    </source>
</evidence>
<feature type="signal peptide" evidence="6">
    <location>
        <begin position="1"/>
        <end position="16"/>
    </location>
</feature>
<dbReference type="Proteomes" id="UP000472263">
    <property type="component" value="Chromosome 16"/>
</dbReference>
<evidence type="ECO:0000256" key="1">
    <source>
        <dbReference type="ARBA" id="ARBA00008455"/>
    </source>
</evidence>
<dbReference type="GeneTree" id="ENSGT00940000155176"/>
<keyword evidence="2" id="KW-0645">Protease</keyword>
<feature type="chain" id="PRO_5025667091" evidence="6">
    <location>
        <begin position="17"/>
        <end position="331"/>
    </location>
</feature>
<evidence type="ECO:0000259" key="7">
    <source>
        <dbReference type="SMART" id="SM00645"/>
    </source>
</evidence>
<reference evidence="9" key="1">
    <citation type="submission" date="2019-06" db="EMBL/GenBank/DDBJ databases">
        <authorList>
            <consortium name="Wellcome Sanger Institute Data Sharing"/>
        </authorList>
    </citation>
    <scope>NUCLEOTIDE SEQUENCE [LARGE SCALE GENOMIC DNA]</scope>
</reference>
<dbReference type="GO" id="GO:0008234">
    <property type="term" value="F:cysteine-type peptidase activity"/>
    <property type="evidence" value="ECO:0007669"/>
    <property type="project" value="UniProtKB-KW"/>
</dbReference>
<dbReference type="SUPFAM" id="SSF54001">
    <property type="entry name" value="Cysteine proteinases"/>
    <property type="match status" value="1"/>
</dbReference>
<name>A0A667Z0Q5_9TELE</name>
<evidence type="ECO:0000256" key="5">
    <source>
        <dbReference type="ARBA" id="ARBA00023157"/>
    </source>
</evidence>